<dbReference type="InterPro" id="IPR046348">
    <property type="entry name" value="SIS_dom_sf"/>
</dbReference>
<organism evidence="15 16">
    <name type="scientific">Candidatus Francisella endociliophora</name>
    <dbReference type="NCBI Taxonomy" id="653937"/>
    <lineage>
        <taxon>Bacteria</taxon>
        <taxon>Pseudomonadati</taxon>
        <taxon>Pseudomonadota</taxon>
        <taxon>Gammaproteobacteria</taxon>
        <taxon>Thiotrichales</taxon>
        <taxon>Francisellaceae</taxon>
        <taxon>Francisella</taxon>
    </lineage>
</organism>
<dbReference type="GO" id="GO:0097173">
    <property type="term" value="P:N-acetylmuramic acid catabolic process"/>
    <property type="evidence" value="ECO:0007669"/>
    <property type="project" value="UniProtKB-UniPathway"/>
</dbReference>
<keyword evidence="16" id="KW-1185">Reference proteome</keyword>
<comment type="miscellaneous">
    <text evidence="13">A lyase-type mechanism (elimination/hydration) is suggested for the cleavage of the lactyl ether bond of MurNAc 6-phosphate, with the formation of an alpha,beta-unsaturated aldehyde intermediate with (E)-stereochemistry, followed by the syn addition of water to give product.</text>
</comment>
<dbReference type="FunFam" id="1.10.8.1080:FF:000001">
    <property type="entry name" value="N-acetylmuramic acid 6-phosphate etherase"/>
    <property type="match status" value="1"/>
</dbReference>
<evidence type="ECO:0000256" key="4">
    <source>
        <dbReference type="ARBA" id="ARBA00037880"/>
    </source>
</evidence>
<feature type="active site" description="Proton donor" evidence="13">
    <location>
        <position position="84"/>
    </location>
</feature>
<dbReference type="Pfam" id="PF22645">
    <property type="entry name" value="GKRP_SIS_N"/>
    <property type="match status" value="1"/>
</dbReference>
<gene>
    <name evidence="13" type="primary">murQ</name>
    <name evidence="15" type="ORF">LO80_08125</name>
</gene>
<dbReference type="AlphaFoldDB" id="A0A097EQX4"/>
<comment type="pathway">
    <text evidence="4 13">Cell wall biogenesis; peptidoglycan recycling.</text>
</comment>
<dbReference type="HAMAP" id="MF_00068">
    <property type="entry name" value="MurQ"/>
    <property type="match status" value="1"/>
</dbReference>
<dbReference type="UniPathway" id="UPA00343"/>
<dbReference type="STRING" id="1547445.LO80_08125"/>
<dbReference type="Gene3D" id="1.10.8.1080">
    <property type="match status" value="1"/>
</dbReference>
<dbReference type="SUPFAM" id="SSF53697">
    <property type="entry name" value="SIS domain"/>
    <property type="match status" value="1"/>
</dbReference>
<dbReference type="GO" id="GO:0046348">
    <property type="term" value="P:amino sugar catabolic process"/>
    <property type="evidence" value="ECO:0007669"/>
    <property type="project" value="InterPro"/>
</dbReference>
<comment type="subunit">
    <text evidence="1 13">Homodimer.</text>
</comment>
<keyword evidence="2 13" id="KW-0456">Lyase</keyword>
<dbReference type="InterPro" id="IPR001347">
    <property type="entry name" value="SIS_dom"/>
</dbReference>
<evidence type="ECO:0000256" key="2">
    <source>
        <dbReference type="ARBA" id="ARBA00023239"/>
    </source>
</evidence>
<evidence type="ECO:0000256" key="9">
    <source>
        <dbReference type="ARBA" id="ARBA00067056"/>
    </source>
</evidence>
<evidence type="ECO:0000256" key="10">
    <source>
        <dbReference type="ARBA" id="ARBA00070061"/>
    </source>
</evidence>
<comment type="similarity">
    <text evidence="8 13">Belongs to the GCKR-like family. MurNAc-6-P etherase subfamily.</text>
</comment>
<dbReference type="FunFam" id="3.40.50.10490:FF:000014">
    <property type="entry name" value="N-acetylmuramic acid 6-phosphate etherase"/>
    <property type="match status" value="1"/>
</dbReference>
<dbReference type="PROSITE" id="PS51464">
    <property type="entry name" value="SIS"/>
    <property type="match status" value="1"/>
</dbReference>
<dbReference type="Gene3D" id="3.40.50.10490">
    <property type="entry name" value="Glucose-6-phosphate isomerase like protein, domain 1"/>
    <property type="match status" value="1"/>
</dbReference>
<sequence>MNILKNINTERRNPKSLNLDSMALSDAISLMIEEEYGVIEALKEQHSNLVNVIEKTSAALKNDGRIIYVGAGTSGRLGILDAVECPPTFSVDYNTVVGLIAGGEKAFIEAQEGAEDDPNFGENDLKKINLTSKDIVVGIAASGRTPYVIGALEYANFIGAETVAVSCTKQAKISQYAKYHIEAVPGPEVLTGSTRLKAGTTQKLILNMISTLSMVSVGKVYQNLMVDVKPTNEKLVERSKNIICEATGVDYETAQRFYTKAAKSVKVAIVMILNDCDYDQALAILKNNRNFIKS</sequence>
<dbReference type="InterPro" id="IPR005486">
    <property type="entry name" value="Glucokinase_regulatory_CS"/>
</dbReference>
<dbReference type="GO" id="GO:0009254">
    <property type="term" value="P:peptidoglycan turnover"/>
    <property type="evidence" value="ECO:0007669"/>
    <property type="project" value="UniProtKB-UniRule"/>
</dbReference>
<evidence type="ECO:0000256" key="13">
    <source>
        <dbReference type="HAMAP-Rule" id="MF_00068"/>
    </source>
</evidence>
<dbReference type="eggNOG" id="COG2103">
    <property type="taxonomic scope" value="Bacteria"/>
</dbReference>
<dbReference type="GO" id="GO:0016835">
    <property type="term" value="F:carbon-oxygen lyase activity"/>
    <property type="evidence" value="ECO:0007669"/>
    <property type="project" value="UniProtKB-UniRule"/>
</dbReference>
<comment type="function">
    <text evidence="13">Specifically catalyzes the cleavage of the D-lactyl ether substituent of MurNAc 6-phosphate, producing GlcNAc 6-phosphate and D-lactate. Together with AnmK, is also required for the utilization of anhydro-N-acetylmuramic acid (anhMurNAc) either imported from the medium or derived from its own cell wall murein, and thus plays a role in cell wall recycling.</text>
</comment>
<dbReference type="EMBL" id="CP009574">
    <property type="protein sequence ID" value="AIT09937.1"/>
    <property type="molecule type" value="Genomic_DNA"/>
</dbReference>
<dbReference type="PANTHER" id="PTHR10088:SF4">
    <property type="entry name" value="GLUCOKINASE REGULATORY PROTEIN"/>
    <property type="match status" value="1"/>
</dbReference>
<reference evidence="15 16" key="1">
    <citation type="submission" date="2014-10" db="EMBL/GenBank/DDBJ databases">
        <title>Whole genome sequence of Francisella endociliophora strain FSC1006, isolated from a laboratory culture of the marine ciliate Euplotes raikovi.</title>
        <authorList>
            <person name="Granberg M."/>
            <person name="Backman S."/>
            <person name="Lundmark E."/>
            <person name="Nilsson E."/>
            <person name="Karlsson E."/>
            <person name="Thelaus J."/>
            <person name="Ohrman C."/>
            <person name="Larkeryd A."/>
            <person name="Stenberg P."/>
        </authorList>
    </citation>
    <scope>NUCLEOTIDE SEQUENCE [LARGE SCALE GENOMIC DNA]</scope>
    <source>
        <strain evidence="15 16">FSC1006</strain>
    </source>
</reference>
<dbReference type="GO" id="GO:0097367">
    <property type="term" value="F:carbohydrate derivative binding"/>
    <property type="evidence" value="ECO:0007669"/>
    <property type="project" value="InterPro"/>
</dbReference>
<dbReference type="NCBIfam" id="NF003915">
    <property type="entry name" value="PRK05441.1"/>
    <property type="match status" value="1"/>
</dbReference>
<dbReference type="CDD" id="cd05007">
    <property type="entry name" value="SIS_Etherase"/>
    <property type="match status" value="1"/>
</dbReference>
<protein>
    <recommendedName>
        <fullName evidence="10 13">N-acetylmuramic acid 6-phosphate etherase</fullName>
        <shortName evidence="13">MurNAc-6-P etherase</shortName>
        <ecNumber evidence="9 13">4.2.1.126</ecNumber>
    </recommendedName>
    <alternativeName>
        <fullName evidence="12 13">N-acetylmuramic acid 6-phosphate hydrolase</fullName>
    </alternativeName>
    <alternativeName>
        <fullName evidence="11 13">N-acetylmuramic acid 6-phosphate lyase</fullName>
    </alternativeName>
</protein>
<evidence type="ECO:0000256" key="7">
    <source>
        <dbReference type="ARBA" id="ARBA00060595"/>
    </source>
</evidence>
<evidence type="ECO:0000256" key="5">
    <source>
        <dbReference type="ARBA" id="ARBA00051747"/>
    </source>
</evidence>
<dbReference type="UniPathway" id="UPA00342"/>
<evidence type="ECO:0000256" key="12">
    <source>
        <dbReference type="ARBA" id="ARBA00084049"/>
    </source>
</evidence>
<evidence type="ECO:0000313" key="15">
    <source>
        <dbReference type="EMBL" id="AIT09937.1"/>
    </source>
</evidence>
<evidence type="ECO:0000256" key="8">
    <source>
        <dbReference type="ARBA" id="ARBA00061234"/>
    </source>
</evidence>
<dbReference type="GO" id="GO:0097175">
    <property type="term" value="P:1,6-anhydro-N-acetyl-beta-muramic acid catabolic process"/>
    <property type="evidence" value="ECO:0007669"/>
    <property type="project" value="UniProtKB-UniRule"/>
</dbReference>
<dbReference type="OrthoDB" id="9813395at2"/>
<comment type="catalytic activity">
    <reaction evidence="5 13">
        <text>N-acetyl-D-muramate 6-phosphate + H2O = N-acetyl-D-glucosamine 6-phosphate + (R)-lactate</text>
        <dbReference type="Rhea" id="RHEA:26410"/>
        <dbReference type="ChEBI" id="CHEBI:15377"/>
        <dbReference type="ChEBI" id="CHEBI:16004"/>
        <dbReference type="ChEBI" id="CHEBI:57513"/>
        <dbReference type="ChEBI" id="CHEBI:58722"/>
        <dbReference type="EC" id="4.2.1.126"/>
    </reaction>
</comment>
<dbReference type="KEGG" id="frf:LO80_08125"/>
<comment type="pathway">
    <text evidence="6 13">Amino-sugar metabolism; N-acetylmuramate degradation.</text>
</comment>
<dbReference type="GO" id="GO:0016803">
    <property type="term" value="F:ether hydrolase activity"/>
    <property type="evidence" value="ECO:0007669"/>
    <property type="project" value="TreeGrafter"/>
</dbReference>
<keyword evidence="3 13" id="KW-0119">Carbohydrate metabolism</keyword>
<dbReference type="EC" id="4.2.1.126" evidence="9 13"/>
<dbReference type="PROSITE" id="PS01272">
    <property type="entry name" value="GCKR"/>
    <property type="match status" value="1"/>
</dbReference>
<accession>A0A097EQX4</accession>
<evidence type="ECO:0000256" key="1">
    <source>
        <dbReference type="ARBA" id="ARBA00011738"/>
    </source>
</evidence>
<evidence type="ECO:0000313" key="16">
    <source>
        <dbReference type="Proteomes" id="UP000029672"/>
    </source>
</evidence>
<evidence type="ECO:0000256" key="11">
    <source>
        <dbReference type="ARBA" id="ARBA00077905"/>
    </source>
</evidence>
<dbReference type="PANTHER" id="PTHR10088">
    <property type="entry name" value="GLUCOKINASE REGULATORY PROTEIN"/>
    <property type="match status" value="1"/>
</dbReference>
<dbReference type="NCBIfam" id="TIGR00274">
    <property type="entry name" value="N-acetylmuramic acid 6-phosphate etherase"/>
    <property type="match status" value="1"/>
</dbReference>
<comment type="pathway">
    <text evidence="7 13">Amino-sugar metabolism; 1,6-anhydro-N-acetylmuramate degradation.</text>
</comment>
<evidence type="ECO:0000256" key="3">
    <source>
        <dbReference type="ARBA" id="ARBA00023277"/>
    </source>
</evidence>
<dbReference type="RefSeq" id="WP_040010294.1">
    <property type="nucleotide sequence ID" value="NZ_CP009574.1"/>
</dbReference>
<evidence type="ECO:0000259" key="14">
    <source>
        <dbReference type="PROSITE" id="PS51464"/>
    </source>
</evidence>
<proteinExistence type="inferred from homology"/>
<feature type="active site" evidence="13">
    <location>
        <position position="115"/>
    </location>
</feature>
<evidence type="ECO:0000256" key="6">
    <source>
        <dbReference type="ARBA" id="ARBA00060532"/>
    </source>
</evidence>
<dbReference type="UniPathway" id="UPA00544"/>
<dbReference type="NCBIfam" id="NF009222">
    <property type="entry name" value="PRK12570.1"/>
    <property type="match status" value="1"/>
</dbReference>
<dbReference type="InterPro" id="IPR005488">
    <property type="entry name" value="Etherase_MurQ"/>
</dbReference>
<name>A0A097EQX4_9GAMM</name>
<feature type="domain" description="SIS" evidence="14">
    <location>
        <begin position="56"/>
        <end position="219"/>
    </location>
</feature>
<dbReference type="Proteomes" id="UP000029672">
    <property type="component" value="Chromosome"/>
</dbReference>
<dbReference type="InterPro" id="IPR040190">
    <property type="entry name" value="MURQ/GCKR"/>
</dbReference>
<dbReference type="HOGENOM" id="CLU_049049_1_1_6"/>